<dbReference type="NCBIfam" id="TIGR00671">
    <property type="entry name" value="baf"/>
    <property type="match status" value="1"/>
</dbReference>
<dbReference type="SUPFAM" id="SSF53067">
    <property type="entry name" value="Actin-like ATPase domain"/>
    <property type="match status" value="2"/>
</dbReference>
<evidence type="ECO:0000256" key="3">
    <source>
        <dbReference type="ARBA" id="ARBA00004496"/>
    </source>
</evidence>
<keyword evidence="9 16" id="KW-0547">Nucleotide-binding</keyword>
<keyword evidence="16" id="KW-0479">Metal-binding</keyword>
<gene>
    <name evidence="16" type="primary">coaX</name>
    <name evidence="17" type="ORF">ACFQ1M_15845</name>
</gene>
<comment type="subcellular location">
    <subcellularLocation>
        <location evidence="3 16">Cytoplasm</location>
    </subcellularLocation>
</comment>
<evidence type="ECO:0000256" key="8">
    <source>
        <dbReference type="ARBA" id="ARBA00022679"/>
    </source>
</evidence>
<evidence type="ECO:0000256" key="2">
    <source>
        <dbReference type="ARBA" id="ARBA00001958"/>
    </source>
</evidence>
<keyword evidence="13 16" id="KW-0173">Coenzyme A biosynthesis</keyword>
<evidence type="ECO:0000256" key="7">
    <source>
        <dbReference type="ARBA" id="ARBA00022490"/>
    </source>
</evidence>
<dbReference type="CDD" id="cd24015">
    <property type="entry name" value="ASKHA_NBD_PanK-III"/>
    <property type="match status" value="1"/>
</dbReference>
<accession>A0ABW3D3K3</accession>
<reference evidence="18" key="1">
    <citation type="journal article" date="2019" name="Int. J. Syst. Evol. Microbiol.">
        <title>The Global Catalogue of Microorganisms (GCM) 10K type strain sequencing project: providing services to taxonomists for standard genome sequencing and annotation.</title>
        <authorList>
            <consortium name="The Broad Institute Genomics Platform"/>
            <consortium name="The Broad Institute Genome Sequencing Center for Infectious Disease"/>
            <person name="Wu L."/>
            <person name="Ma J."/>
        </authorList>
    </citation>
    <scope>NUCLEOTIDE SEQUENCE [LARGE SCALE GENOMIC DNA]</scope>
    <source>
        <strain evidence="18">CCUG 62952</strain>
    </source>
</reference>
<feature type="binding site" evidence="16">
    <location>
        <position position="119"/>
    </location>
    <ligand>
        <name>ATP</name>
        <dbReference type="ChEBI" id="CHEBI:30616"/>
    </ligand>
</feature>
<name>A0ABW3D3K3_9FLAO</name>
<feature type="active site" description="Proton acceptor" evidence="16">
    <location>
        <position position="95"/>
    </location>
</feature>
<feature type="binding site" evidence="16">
    <location>
        <begin position="93"/>
        <end position="96"/>
    </location>
    <ligand>
        <name>substrate</name>
    </ligand>
</feature>
<comment type="pathway">
    <text evidence="4 16">Cofactor biosynthesis; coenzyme A biosynthesis; CoA from (R)-pantothenate: step 1/5.</text>
</comment>
<evidence type="ECO:0000256" key="10">
    <source>
        <dbReference type="ARBA" id="ARBA00022777"/>
    </source>
</evidence>
<dbReference type="RefSeq" id="WP_386409946.1">
    <property type="nucleotide sequence ID" value="NZ_JBHTJH010000017.1"/>
</dbReference>
<comment type="cofactor">
    <cofactor evidence="16">
        <name>NH4(+)</name>
        <dbReference type="ChEBI" id="CHEBI:28938"/>
    </cofactor>
    <cofactor evidence="16">
        <name>K(+)</name>
        <dbReference type="ChEBI" id="CHEBI:29103"/>
    </cofactor>
    <text evidence="16">A monovalent cation. Ammonium or potassium.</text>
</comment>
<keyword evidence="8 16" id="KW-0808">Transferase</keyword>
<evidence type="ECO:0000256" key="5">
    <source>
        <dbReference type="ARBA" id="ARBA00011738"/>
    </source>
</evidence>
<evidence type="ECO:0000256" key="6">
    <source>
        <dbReference type="ARBA" id="ARBA00012102"/>
    </source>
</evidence>
<dbReference type="NCBIfam" id="NF009853">
    <property type="entry name" value="PRK13320.1-5"/>
    <property type="match status" value="1"/>
</dbReference>
<dbReference type="HAMAP" id="MF_01274">
    <property type="entry name" value="Pantothen_kinase_3"/>
    <property type="match status" value="1"/>
</dbReference>
<keyword evidence="10 16" id="KW-0418">Kinase</keyword>
<dbReference type="Gene3D" id="3.30.420.40">
    <property type="match status" value="2"/>
</dbReference>
<evidence type="ECO:0000256" key="4">
    <source>
        <dbReference type="ARBA" id="ARBA00005225"/>
    </source>
</evidence>
<keyword evidence="18" id="KW-1185">Reference proteome</keyword>
<evidence type="ECO:0000313" key="18">
    <source>
        <dbReference type="Proteomes" id="UP001596978"/>
    </source>
</evidence>
<evidence type="ECO:0000256" key="16">
    <source>
        <dbReference type="HAMAP-Rule" id="MF_01274"/>
    </source>
</evidence>
<feature type="binding site" evidence="16">
    <location>
        <position position="171"/>
    </location>
    <ligand>
        <name>substrate</name>
    </ligand>
</feature>
<comment type="subunit">
    <text evidence="5 16">Homodimer.</text>
</comment>
<protein>
    <recommendedName>
        <fullName evidence="15 16">Type III pantothenate kinase</fullName>
        <ecNumber evidence="6 16">2.7.1.33</ecNumber>
    </recommendedName>
    <alternativeName>
        <fullName evidence="16">PanK-III</fullName>
    </alternativeName>
    <alternativeName>
        <fullName evidence="16">Pantothenic acid kinase</fullName>
    </alternativeName>
</protein>
<feature type="binding site" evidence="16">
    <location>
        <position position="86"/>
    </location>
    <ligand>
        <name>substrate</name>
    </ligand>
</feature>
<evidence type="ECO:0000256" key="15">
    <source>
        <dbReference type="ARBA" id="ARBA00040883"/>
    </source>
</evidence>
<comment type="catalytic activity">
    <reaction evidence="1 16">
        <text>(R)-pantothenate + ATP = (R)-4'-phosphopantothenate + ADP + H(+)</text>
        <dbReference type="Rhea" id="RHEA:16373"/>
        <dbReference type="ChEBI" id="CHEBI:10986"/>
        <dbReference type="ChEBI" id="CHEBI:15378"/>
        <dbReference type="ChEBI" id="CHEBI:29032"/>
        <dbReference type="ChEBI" id="CHEBI:30616"/>
        <dbReference type="ChEBI" id="CHEBI:456216"/>
        <dbReference type="EC" id="2.7.1.33"/>
    </reaction>
</comment>
<comment type="function">
    <text evidence="16">Catalyzes the phosphorylation of pantothenate (Pan), the first step in CoA biosynthesis.</text>
</comment>
<keyword evidence="12 16" id="KW-0630">Potassium</keyword>
<evidence type="ECO:0000256" key="1">
    <source>
        <dbReference type="ARBA" id="ARBA00001206"/>
    </source>
</evidence>
<keyword evidence="11 16" id="KW-0067">ATP-binding</keyword>
<evidence type="ECO:0000256" key="14">
    <source>
        <dbReference type="ARBA" id="ARBA00038036"/>
    </source>
</evidence>
<comment type="caution">
    <text evidence="17">The sequence shown here is derived from an EMBL/GenBank/DDBJ whole genome shotgun (WGS) entry which is preliminary data.</text>
</comment>
<sequence>MNLIIDAGNTTVKVAVFKENTLFRLERTTYEDFSVLVNSLMENYDIRHAIISSVGRLTKDMFTLPISSDNIIWLSHKTPLPFINSYTTPYTLGVDRIALMAAATVVYPKKNVLVIDAGTCVTFDFKDENEVYIGGSIAPGLQMRFNAMHQQTAKLPLLYPKEAVPLIGASTSEAMQSGVVNGISLEIDGVISQYLQKFEDLTVILTGGDAVFLSKTLKNTIFAHSNFLLQGLYSILEFNKNR</sequence>
<evidence type="ECO:0000256" key="11">
    <source>
        <dbReference type="ARBA" id="ARBA00022840"/>
    </source>
</evidence>
<dbReference type="PANTHER" id="PTHR34265:SF1">
    <property type="entry name" value="TYPE III PANTOTHENATE KINASE"/>
    <property type="match status" value="1"/>
</dbReference>
<evidence type="ECO:0000256" key="12">
    <source>
        <dbReference type="ARBA" id="ARBA00022958"/>
    </source>
</evidence>
<dbReference type="Proteomes" id="UP001596978">
    <property type="component" value="Unassembled WGS sequence"/>
</dbReference>
<dbReference type="EMBL" id="JBHTJH010000017">
    <property type="protein sequence ID" value="MFD0863687.1"/>
    <property type="molecule type" value="Genomic_DNA"/>
</dbReference>
<evidence type="ECO:0000256" key="13">
    <source>
        <dbReference type="ARBA" id="ARBA00022993"/>
    </source>
</evidence>
<evidence type="ECO:0000313" key="17">
    <source>
        <dbReference type="EMBL" id="MFD0863687.1"/>
    </source>
</evidence>
<dbReference type="InterPro" id="IPR043129">
    <property type="entry name" value="ATPase_NBD"/>
</dbReference>
<dbReference type="GO" id="GO:0004594">
    <property type="term" value="F:pantothenate kinase activity"/>
    <property type="evidence" value="ECO:0007669"/>
    <property type="project" value="UniProtKB-EC"/>
</dbReference>
<comment type="cofactor">
    <cofactor evidence="2">
        <name>K(+)</name>
        <dbReference type="ChEBI" id="CHEBI:29103"/>
    </cofactor>
</comment>
<dbReference type="EC" id="2.7.1.33" evidence="6 16"/>
<comment type="similarity">
    <text evidence="14 16">Belongs to the type III pantothenate kinase family.</text>
</comment>
<feature type="binding site" evidence="16">
    <location>
        <position position="116"/>
    </location>
    <ligand>
        <name>K(+)</name>
        <dbReference type="ChEBI" id="CHEBI:29103"/>
    </ligand>
</feature>
<dbReference type="PANTHER" id="PTHR34265">
    <property type="entry name" value="TYPE III PANTOTHENATE KINASE"/>
    <property type="match status" value="1"/>
</dbReference>
<organism evidence="17 18">
    <name type="scientific">Sungkyunkwania multivorans</name>
    <dbReference type="NCBI Taxonomy" id="1173618"/>
    <lineage>
        <taxon>Bacteria</taxon>
        <taxon>Pseudomonadati</taxon>
        <taxon>Bacteroidota</taxon>
        <taxon>Flavobacteriia</taxon>
        <taxon>Flavobacteriales</taxon>
        <taxon>Flavobacteriaceae</taxon>
        <taxon>Sungkyunkwania</taxon>
    </lineage>
</organism>
<keyword evidence="7 16" id="KW-0963">Cytoplasm</keyword>
<proteinExistence type="inferred from homology"/>
<evidence type="ECO:0000256" key="9">
    <source>
        <dbReference type="ARBA" id="ARBA00022741"/>
    </source>
</evidence>
<dbReference type="InterPro" id="IPR004619">
    <property type="entry name" value="Type_III_PanK"/>
</dbReference>
<feature type="binding site" evidence="16">
    <location>
        <begin position="6"/>
        <end position="13"/>
    </location>
    <ligand>
        <name>ATP</name>
        <dbReference type="ChEBI" id="CHEBI:30616"/>
    </ligand>
</feature>
<dbReference type="Pfam" id="PF03309">
    <property type="entry name" value="Pan_kinase"/>
    <property type="match status" value="1"/>
</dbReference>